<comment type="caution">
    <text evidence="2">The sequence shown here is derived from an EMBL/GenBank/DDBJ whole genome shotgun (WGS) entry which is preliminary data.</text>
</comment>
<accession>A0ABQ9H977</accession>
<gene>
    <name evidence="2" type="ORF">PR048_017332</name>
</gene>
<reference evidence="2 3" key="1">
    <citation type="submission" date="2023-02" db="EMBL/GenBank/DDBJ databases">
        <title>LHISI_Scaffold_Assembly.</title>
        <authorList>
            <person name="Stuart O.P."/>
            <person name="Cleave R."/>
            <person name="Magrath M.J.L."/>
            <person name="Mikheyev A.S."/>
        </authorList>
    </citation>
    <scope>NUCLEOTIDE SEQUENCE [LARGE SCALE GENOMIC DNA]</scope>
    <source>
        <strain evidence="2">Daus_M_001</strain>
        <tissue evidence="2">Leg muscle</tissue>
    </source>
</reference>
<name>A0ABQ9H977_9NEOP</name>
<sequence>MYNEWWLLDKNFSMWLRRANYDYSAYCVVCRISCSLSNKGRRAISSHMAGGKKKKKRKTEAMSNSSKSVILRAFLRPVQLLKSHNPSSQAESETKVSSDMPVTNTPAEMFVLKEKVMKSEIIWCTRTIMQHQSICGGAASVPLFQSGNVSRFRNSFKNTASEGKVG</sequence>
<proteinExistence type="predicted"/>
<dbReference type="Proteomes" id="UP001159363">
    <property type="component" value="Chromosome 5"/>
</dbReference>
<organism evidence="2 3">
    <name type="scientific">Dryococelus australis</name>
    <dbReference type="NCBI Taxonomy" id="614101"/>
    <lineage>
        <taxon>Eukaryota</taxon>
        <taxon>Metazoa</taxon>
        <taxon>Ecdysozoa</taxon>
        <taxon>Arthropoda</taxon>
        <taxon>Hexapoda</taxon>
        <taxon>Insecta</taxon>
        <taxon>Pterygota</taxon>
        <taxon>Neoptera</taxon>
        <taxon>Polyneoptera</taxon>
        <taxon>Phasmatodea</taxon>
        <taxon>Verophasmatodea</taxon>
        <taxon>Anareolatae</taxon>
        <taxon>Phasmatidae</taxon>
        <taxon>Eurycanthinae</taxon>
        <taxon>Dryococelus</taxon>
    </lineage>
</organism>
<feature type="compositionally biased region" description="Basic residues" evidence="1">
    <location>
        <begin position="45"/>
        <end position="58"/>
    </location>
</feature>
<dbReference type="EMBL" id="JARBHB010000006">
    <property type="protein sequence ID" value="KAJ8880860.1"/>
    <property type="molecule type" value="Genomic_DNA"/>
</dbReference>
<evidence type="ECO:0000313" key="2">
    <source>
        <dbReference type="EMBL" id="KAJ8880860.1"/>
    </source>
</evidence>
<evidence type="ECO:0000256" key="1">
    <source>
        <dbReference type="SAM" id="MobiDB-lite"/>
    </source>
</evidence>
<protein>
    <submittedName>
        <fullName evidence="2">Uncharacterized protein</fullName>
    </submittedName>
</protein>
<feature type="region of interest" description="Disordered" evidence="1">
    <location>
        <begin position="45"/>
        <end position="65"/>
    </location>
</feature>
<keyword evidence="3" id="KW-1185">Reference proteome</keyword>
<evidence type="ECO:0000313" key="3">
    <source>
        <dbReference type="Proteomes" id="UP001159363"/>
    </source>
</evidence>